<evidence type="ECO:0000256" key="1">
    <source>
        <dbReference type="ARBA" id="ARBA00006328"/>
    </source>
</evidence>
<comment type="similarity">
    <text evidence="1">Belongs to the NmrA-type oxidoreductase family.</text>
</comment>
<dbReference type="Pfam" id="PF05368">
    <property type="entry name" value="NmrA"/>
    <property type="match status" value="1"/>
</dbReference>
<dbReference type="Proteomes" id="UP000092695">
    <property type="component" value="Chromosome"/>
</dbReference>
<feature type="domain" description="NmrA-like" evidence="3">
    <location>
        <begin position="2"/>
        <end position="260"/>
    </location>
</feature>
<dbReference type="InterPro" id="IPR008030">
    <property type="entry name" value="NmrA-like"/>
</dbReference>
<dbReference type="AlphaFoldDB" id="A0A193LKZ9"/>
<organism evidence="4 5">
    <name type="scientific">Woeseia oceani</name>
    <dbReference type="NCBI Taxonomy" id="1548547"/>
    <lineage>
        <taxon>Bacteria</taxon>
        <taxon>Pseudomonadati</taxon>
        <taxon>Pseudomonadota</taxon>
        <taxon>Gammaproteobacteria</taxon>
        <taxon>Woeseiales</taxon>
        <taxon>Woeseiaceae</taxon>
        <taxon>Woeseia</taxon>
    </lineage>
</organism>
<name>A0A193LKZ9_9GAMM</name>
<dbReference type="PANTHER" id="PTHR42748:SF7">
    <property type="entry name" value="NMRA LIKE REDOX SENSOR 1-RELATED"/>
    <property type="match status" value="1"/>
</dbReference>
<evidence type="ECO:0000256" key="2">
    <source>
        <dbReference type="ARBA" id="ARBA00022857"/>
    </source>
</evidence>
<dbReference type="PANTHER" id="PTHR42748">
    <property type="entry name" value="NITROGEN METABOLITE REPRESSION PROTEIN NMRA FAMILY MEMBER"/>
    <property type="match status" value="1"/>
</dbReference>
<dbReference type="CDD" id="cd05251">
    <property type="entry name" value="NmrA_like_SDR_a"/>
    <property type="match status" value="1"/>
</dbReference>
<dbReference type="InterPro" id="IPR051164">
    <property type="entry name" value="NmrA-like_oxidored"/>
</dbReference>
<dbReference type="EMBL" id="CP016268">
    <property type="protein sequence ID" value="ANO53126.1"/>
    <property type="molecule type" value="Genomic_DNA"/>
</dbReference>
<protein>
    <recommendedName>
        <fullName evidence="3">NmrA-like domain-containing protein</fullName>
    </recommendedName>
</protein>
<evidence type="ECO:0000313" key="5">
    <source>
        <dbReference type="Proteomes" id="UP000092695"/>
    </source>
</evidence>
<sequence length="277" mass="30598">MVVVTGATGTQGGAVARELLKRGYRVRALTRNTEQPAAAALRAAGAQVVQGNYDDGDSLRAAMQGAHGVFAVTDSAEHGAPREIDHGRALIYAAEDSGIAHFVFSSVASADENTGIAHFDSKYAIEEMLAESDLAYTVLRPVEFMDNWQRYSRDALRAGDYINPRDGSDMHQWIAASDIGFFVGEAFDNPDEWLGRTEELAGDEMSIDELVQVMSESLGHPVRHVQPEWAEYNANVSEDIATMYRWFATQGYAVNIEALRSRYPDLVRVRDYLETLE</sequence>
<accession>A0A193LKZ9</accession>
<dbReference type="Gene3D" id="3.40.50.720">
    <property type="entry name" value="NAD(P)-binding Rossmann-like Domain"/>
    <property type="match status" value="1"/>
</dbReference>
<dbReference type="Gene3D" id="3.90.25.10">
    <property type="entry name" value="UDP-galactose 4-epimerase, domain 1"/>
    <property type="match status" value="1"/>
</dbReference>
<dbReference type="SUPFAM" id="SSF51735">
    <property type="entry name" value="NAD(P)-binding Rossmann-fold domains"/>
    <property type="match status" value="1"/>
</dbReference>
<keyword evidence="2" id="KW-0521">NADP</keyword>
<keyword evidence="5" id="KW-1185">Reference proteome</keyword>
<dbReference type="InterPro" id="IPR036291">
    <property type="entry name" value="NAD(P)-bd_dom_sf"/>
</dbReference>
<evidence type="ECO:0000259" key="3">
    <source>
        <dbReference type="Pfam" id="PF05368"/>
    </source>
</evidence>
<dbReference type="STRING" id="1548547.BA177_09200"/>
<gene>
    <name evidence="4" type="ORF">BA177_09200</name>
</gene>
<reference evidence="4 5" key="1">
    <citation type="submission" date="2016-06" db="EMBL/GenBank/DDBJ databases">
        <title>Complete genome sequence of a deep-branching marine Gamma Proteobacterium Woeseia oceani type strain XK5.</title>
        <authorList>
            <person name="Mu D."/>
            <person name="Du Z."/>
        </authorList>
    </citation>
    <scope>NUCLEOTIDE SEQUENCE [LARGE SCALE GENOMIC DNA]</scope>
    <source>
        <strain evidence="4 5">XK5</strain>
    </source>
</reference>
<dbReference type="KEGG" id="woc:BA177_09200"/>
<evidence type="ECO:0000313" key="4">
    <source>
        <dbReference type="EMBL" id="ANO53126.1"/>
    </source>
</evidence>
<proteinExistence type="inferred from homology"/>